<accession>A0AAJ0M339</accession>
<reference evidence="2" key="1">
    <citation type="journal article" date="2023" name="Mol. Phylogenet. Evol.">
        <title>Genome-scale phylogeny and comparative genomics of the fungal order Sordariales.</title>
        <authorList>
            <person name="Hensen N."/>
            <person name="Bonometti L."/>
            <person name="Westerberg I."/>
            <person name="Brannstrom I.O."/>
            <person name="Guillou S."/>
            <person name="Cros-Aarteil S."/>
            <person name="Calhoun S."/>
            <person name="Haridas S."/>
            <person name="Kuo A."/>
            <person name="Mondo S."/>
            <person name="Pangilinan J."/>
            <person name="Riley R."/>
            <person name="LaButti K."/>
            <person name="Andreopoulos B."/>
            <person name="Lipzen A."/>
            <person name="Chen C."/>
            <person name="Yan M."/>
            <person name="Daum C."/>
            <person name="Ng V."/>
            <person name="Clum A."/>
            <person name="Steindorff A."/>
            <person name="Ohm R.A."/>
            <person name="Martin F."/>
            <person name="Silar P."/>
            <person name="Natvig D.O."/>
            <person name="Lalanne C."/>
            <person name="Gautier V."/>
            <person name="Ament-Velasquez S.L."/>
            <person name="Kruys A."/>
            <person name="Hutchinson M.I."/>
            <person name="Powell A.J."/>
            <person name="Barry K."/>
            <person name="Miller A.N."/>
            <person name="Grigoriev I.V."/>
            <person name="Debuchy R."/>
            <person name="Gladieux P."/>
            <person name="Hiltunen Thoren M."/>
            <person name="Johannesson H."/>
        </authorList>
    </citation>
    <scope>NUCLEOTIDE SEQUENCE</scope>
    <source>
        <strain evidence="2">CBS 333.67</strain>
    </source>
</reference>
<dbReference type="AlphaFoldDB" id="A0AAJ0M339"/>
<evidence type="ECO:0000256" key="1">
    <source>
        <dbReference type="SAM" id="MobiDB-lite"/>
    </source>
</evidence>
<gene>
    <name evidence="2" type="ORF">B0T15DRAFT_172074</name>
</gene>
<feature type="compositionally biased region" description="Basic and acidic residues" evidence="1">
    <location>
        <begin position="159"/>
        <end position="171"/>
    </location>
</feature>
<dbReference type="RefSeq" id="XP_062723060.1">
    <property type="nucleotide sequence ID" value="XM_062862206.1"/>
</dbReference>
<dbReference type="EMBL" id="JAUDZG010000003">
    <property type="protein sequence ID" value="KAK3307280.1"/>
    <property type="molecule type" value="Genomic_DNA"/>
</dbReference>
<feature type="compositionally biased region" description="Pro residues" evidence="1">
    <location>
        <begin position="66"/>
        <end position="75"/>
    </location>
</feature>
<dbReference type="GeneID" id="87881035"/>
<protein>
    <submittedName>
        <fullName evidence="2">Uncharacterized protein</fullName>
    </submittedName>
</protein>
<evidence type="ECO:0000313" key="3">
    <source>
        <dbReference type="Proteomes" id="UP001273166"/>
    </source>
</evidence>
<reference evidence="2" key="2">
    <citation type="submission" date="2023-06" db="EMBL/GenBank/DDBJ databases">
        <authorList>
            <consortium name="Lawrence Berkeley National Laboratory"/>
            <person name="Mondo S.J."/>
            <person name="Hensen N."/>
            <person name="Bonometti L."/>
            <person name="Westerberg I."/>
            <person name="Brannstrom I.O."/>
            <person name="Guillou S."/>
            <person name="Cros-Aarteil S."/>
            <person name="Calhoun S."/>
            <person name="Haridas S."/>
            <person name="Kuo A."/>
            <person name="Pangilinan J."/>
            <person name="Riley R."/>
            <person name="Labutti K."/>
            <person name="Andreopoulos B."/>
            <person name="Lipzen A."/>
            <person name="Chen C."/>
            <person name="Yanf M."/>
            <person name="Daum C."/>
            <person name="Ng V."/>
            <person name="Clum A."/>
            <person name="Steindorff A."/>
            <person name="Ohm R."/>
            <person name="Martin F."/>
            <person name="Silar P."/>
            <person name="Natvig D."/>
            <person name="Lalanne C."/>
            <person name="Gautier V."/>
            <person name="Ament-Velasquez S.L."/>
            <person name="Kruys A."/>
            <person name="Hutchinson M.I."/>
            <person name="Powell A.J."/>
            <person name="Barry K."/>
            <person name="Miller A.N."/>
            <person name="Grigoriev I.V."/>
            <person name="Debuchy R."/>
            <person name="Gladieux P."/>
            <person name="Thoren M.H."/>
            <person name="Johannesson H."/>
        </authorList>
    </citation>
    <scope>NUCLEOTIDE SEQUENCE</scope>
    <source>
        <strain evidence="2">CBS 333.67</strain>
    </source>
</reference>
<organism evidence="2 3">
    <name type="scientific">Chaetomium strumarium</name>
    <dbReference type="NCBI Taxonomy" id="1170767"/>
    <lineage>
        <taxon>Eukaryota</taxon>
        <taxon>Fungi</taxon>
        <taxon>Dikarya</taxon>
        <taxon>Ascomycota</taxon>
        <taxon>Pezizomycotina</taxon>
        <taxon>Sordariomycetes</taxon>
        <taxon>Sordariomycetidae</taxon>
        <taxon>Sordariales</taxon>
        <taxon>Chaetomiaceae</taxon>
        <taxon>Chaetomium</taxon>
    </lineage>
</organism>
<feature type="region of interest" description="Disordered" evidence="1">
    <location>
        <begin position="140"/>
        <end position="171"/>
    </location>
</feature>
<feature type="region of interest" description="Disordered" evidence="1">
    <location>
        <begin position="54"/>
        <end position="98"/>
    </location>
</feature>
<proteinExistence type="predicted"/>
<evidence type="ECO:0000313" key="2">
    <source>
        <dbReference type="EMBL" id="KAK3307280.1"/>
    </source>
</evidence>
<keyword evidence="3" id="KW-1185">Reference proteome</keyword>
<dbReference type="Proteomes" id="UP001273166">
    <property type="component" value="Unassembled WGS sequence"/>
</dbReference>
<sequence length="301" mass="32197">MMDTQAHRVFLSPALPSDLLQFIINHCSYPTTLIICAGRSEFLASLIQDLSQHQQQYQNLQQHPSTEPPPPPPPHDTAVQQGSTSTAANPPPQLQQLEHKPHPLLTCPLSQLTVTRHVRTVFIPTVSHLRAFLSVFSSKGDVPAPPPQPGPGKGNVKVKPREREREKETGDGRRLPLLVVYDFLSLHRDTSEWSVQGLGTSAAVLVEAGRRAGLGVLVVEGARVVGSGQGAAGEERRGMGGLLEEGVPVLSGSARRTGGDLQGTGWAGKTVDVGRVLRRWFQFRTGPWSAGEGHAGGSGGG</sequence>
<comment type="caution">
    <text evidence="2">The sequence shown here is derived from an EMBL/GenBank/DDBJ whole genome shotgun (WGS) entry which is preliminary data.</text>
</comment>
<name>A0AAJ0M339_9PEZI</name>
<feature type="compositionally biased region" description="Polar residues" evidence="1">
    <location>
        <begin position="78"/>
        <end position="88"/>
    </location>
</feature>